<comment type="caution">
    <text evidence="9">The sequence shown here is derived from an EMBL/GenBank/DDBJ whole genome shotgun (WGS) entry which is preliminary data.</text>
</comment>
<name>A0AA36NEM8_9DINO</name>
<dbReference type="GO" id="GO:0016020">
    <property type="term" value="C:membrane"/>
    <property type="evidence" value="ECO:0007669"/>
    <property type="project" value="UniProtKB-SubCell"/>
</dbReference>
<feature type="compositionally biased region" description="Pro residues" evidence="7">
    <location>
        <begin position="390"/>
        <end position="411"/>
    </location>
</feature>
<comment type="subcellular location">
    <subcellularLocation>
        <location evidence="1">Membrane</location>
        <topology evidence="1">Multi-pass membrane protein</topology>
    </subcellularLocation>
</comment>
<dbReference type="EMBL" id="CAUJNA010003533">
    <property type="protein sequence ID" value="CAJ1404272.1"/>
    <property type="molecule type" value="Genomic_DNA"/>
</dbReference>
<evidence type="ECO:0000256" key="3">
    <source>
        <dbReference type="ARBA" id="ARBA00022692"/>
    </source>
</evidence>
<evidence type="ECO:0000256" key="5">
    <source>
        <dbReference type="ARBA" id="ARBA00023065"/>
    </source>
</evidence>
<keyword evidence="3 8" id="KW-0812">Transmembrane</keyword>
<keyword evidence="4 8" id="KW-1133">Transmembrane helix</keyword>
<feature type="transmembrane region" description="Helical" evidence="8">
    <location>
        <begin position="58"/>
        <end position="76"/>
    </location>
</feature>
<evidence type="ECO:0000313" key="9">
    <source>
        <dbReference type="EMBL" id="CAJ1404272.1"/>
    </source>
</evidence>
<dbReference type="PANTHER" id="PTHR33281">
    <property type="entry name" value="UPF0187 PROTEIN YNEE"/>
    <property type="match status" value="1"/>
</dbReference>
<keyword evidence="2" id="KW-0813">Transport</keyword>
<evidence type="ECO:0000256" key="7">
    <source>
        <dbReference type="SAM" id="MobiDB-lite"/>
    </source>
</evidence>
<evidence type="ECO:0000256" key="8">
    <source>
        <dbReference type="SAM" id="Phobius"/>
    </source>
</evidence>
<dbReference type="AlphaFoldDB" id="A0AA36NEM8"/>
<keyword evidence="6 8" id="KW-0472">Membrane</keyword>
<reference evidence="9" key="1">
    <citation type="submission" date="2023-08" db="EMBL/GenBank/DDBJ databases">
        <authorList>
            <person name="Chen Y."/>
            <person name="Shah S."/>
            <person name="Dougan E. K."/>
            <person name="Thang M."/>
            <person name="Chan C."/>
        </authorList>
    </citation>
    <scope>NUCLEOTIDE SEQUENCE</scope>
</reference>
<keyword evidence="5" id="KW-0406">Ion transport</keyword>
<dbReference type="Proteomes" id="UP001178507">
    <property type="component" value="Unassembled WGS sequence"/>
</dbReference>
<keyword evidence="10" id="KW-1185">Reference proteome</keyword>
<dbReference type="PANTHER" id="PTHR33281:SF20">
    <property type="match status" value="1"/>
</dbReference>
<feature type="transmembrane region" description="Helical" evidence="8">
    <location>
        <begin position="25"/>
        <end position="43"/>
    </location>
</feature>
<sequence length="517" mass="57422">MIVYDPGSYGVGFACRLRGSVFPRAFAPASLCTGLAVLLHWSFRYSPTTLDEIGAGDAEANVLGGFTFILGFLVVFRSQQAYSRWWEGGTLLQQLRGEWFNSYSCLIAFCNAAPEKREEVVHFQHQLVRLYSLLYGCALQQVATMDDKNFELFILEGFEEGSLAFLQGSHDRCEITLQWIQRLIVESDSKQILKIAPPILSRVFNELGNGIVNLNNARKITDFPIPFHLAQMITVMLIVHSVMTPVICAATVEHLSWAAIISFVVSFCYWAVHFITIELEMPFGDDWNDLPLQDMATDFNMSLANLIDRRAQEVPKFYFELQKHAALGKKIIDFDRSLSPSTAPAKARGTRFQEKKPRASAEKGGRKVPDLEAVDVWRSEDDSIQSGAPVAPPGAPPGAPPPAPPAPPAPVALPTKDSLPEVKAKAKAEGSKAKEAKEEKALLLPELDLKDPDLDLLEKYLQSADFQKRLEGYLAIAVRQLERIAGKPEKPPDPVLQDREMDGPTCVWIPQCLPDEA</sequence>
<protein>
    <submittedName>
        <fullName evidence="9">Uncharacterized protein</fullName>
    </submittedName>
</protein>
<evidence type="ECO:0000256" key="6">
    <source>
        <dbReference type="ARBA" id="ARBA00023136"/>
    </source>
</evidence>
<organism evidence="9 10">
    <name type="scientific">Effrenium voratum</name>
    <dbReference type="NCBI Taxonomy" id="2562239"/>
    <lineage>
        <taxon>Eukaryota</taxon>
        <taxon>Sar</taxon>
        <taxon>Alveolata</taxon>
        <taxon>Dinophyceae</taxon>
        <taxon>Suessiales</taxon>
        <taxon>Symbiodiniaceae</taxon>
        <taxon>Effrenium</taxon>
    </lineage>
</organism>
<feature type="compositionally biased region" description="Basic and acidic residues" evidence="7">
    <location>
        <begin position="351"/>
        <end position="381"/>
    </location>
</feature>
<proteinExistence type="predicted"/>
<accession>A0AA36NEM8</accession>
<gene>
    <name evidence="9" type="ORF">EVOR1521_LOCUS26748</name>
</gene>
<evidence type="ECO:0000256" key="4">
    <source>
        <dbReference type="ARBA" id="ARBA00022989"/>
    </source>
</evidence>
<evidence type="ECO:0000313" key="10">
    <source>
        <dbReference type="Proteomes" id="UP001178507"/>
    </source>
</evidence>
<dbReference type="Pfam" id="PF25539">
    <property type="entry name" value="Bestrophin_2"/>
    <property type="match status" value="1"/>
</dbReference>
<evidence type="ECO:0000256" key="1">
    <source>
        <dbReference type="ARBA" id="ARBA00004141"/>
    </source>
</evidence>
<feature type="transmembrane region" description="Helical" evidence="8">
    <location>
        <begin position="255"/>
        <end position="272"/>
    </location>
</feature>
<dbReference type="GO" id="GO:0005254">
    <property type="term" value="F:chloride channel activity"/>
    <property type="evidence" value="ECO:0007669"/>
    <property type="project" value="InterPro"/>
</dbReference>
<evidence type="ECO:0000256" key="2">
    <source>
        <dbReference type="ARBA" id="ARBA00022448"/>
    </source>
</evidence>
<feature type="region of interest" description="Disordered" evidence="7">
    <location>
        <begin position="341"/>
        <end position="415"/>
    </location>
</feature>
<dbReference type="InterPro" id="IPR044669">
    <property type="entry name" value="YneE/VCCN1/2-like"/>
</dbReference>